<reference evidence="2 3" key="1">
    <citation type="submission" date="2019-03" db="EMBL/GenBank/DDBJ databases">
        <title>Wolbachia endosymbiont of Haematobia irritans wIrr.</title>
        <authorList>
            <person name="Parry R.H."/>
            <person name="Asgari S."/>
        </authorList>
    </citation>
    <scope>NUCLEOTIDE SEQUENCE [LARGE SCALE GENOMIC DNA]</scope>
    <source>
        <strain evidence="3">wIrr</strain>
    </source>
</reference>
<dbReference type="EMBL" id="CP037426">
    <property type="protein sequence ID" value="QGT16398.1"/>
    <property type="molecule type" value="Genomic_DNA"/>
</dbReference>
<gene>
    <name evidence="2" type="ORF">E0495_04050</name>
</gene>
<evidence type="ECO:0000256" key="1">
    <source>
        <dbReference type="SAM" id="Phobius"/>
    </source>
</evidence>
<keyword evidence="1" id="KW-0472">Membrane</keyword>
<dbReference type="AlphaFoldDB" id="A0A6I6CP65"/>
<organism evidence="2 3">
    <name type="scientific">Wolbachia pipientis</name>
    <dbReference type="NCBI Taxonomy" id="955"/>
    <lineage>
        <taxon>Bacteria</taxon>
        <taxon>Pseudomonadati</taxon>
        <taxon>Pseudomonadota</taxon>
        <taxon>Alphaproteobacteria</taxon>
        <taxon>Rickettsiales</taxon>
        <taxon>Anaplasmataceae</taxon>
        <taxon>Wolbachieae</taxon>
        <taxon>Wolbachia</taxon>
    </lineage>
</organism>
<dbReference type="Proteomes" id="UP000422744">
    <property type="component" value="Chromosome"/>
</dbReference>
<evidence type="ECO:0000313" key="2">
    <source>
        <dbReference type="EMBL" id="QGT16398.1"/>
    </source>
</evidence>
<protein>
    <submittedName>
        <fullName evidence="2">Uncharacterized protein</fullName>
    </submittedName>
</protein>
<sequence>MTIRDVSRAQNLSPSADFSFKFQLKMWRIFFSVCGCTRILNLCPMCVAFFLNLVHMGDSMPKIPDT</sequence>
<proteinExistence type="predicted"/>
<accession>A0A6I6CP65</accession>
<evidence type="ECO:0000313" key="3">
    <source>
        <dbReference type="Proteomes" id="UP000422744"/>
    </source>
</evidence>
<feature type="transmembrane region" description="Helical" evidence="1">
    <location>
        <begin position="29"/>
        <end position="51"/>
    </location>
</feature>
<keyword evidence="1" id="KW-1133">Transmembrane helix</keyword>
<keyword evidence="1" id="KW-0812">Transmembrane</keyword>
<name>A0A6I6CP65_WOLPI</name>